<evidence type="ECO:0000256" key="1">
    <source>
        <dbReference type="SAM" id="Phobius"/>
    </source>
</evidence>
<accession>A0A6B0UGF4</accession>
<evidence type="ECO:0000313" key="2">
    <source>
        <dbReference type="EMBL" id="MXU89067.1"/>
    </source>
</evidence>
<name>A0A6B0UGF4_IXORI</name>
<organism evidence="2">
    <name type="scientific">Ixodes ricinus</name>
    <name type="common">Common tick</name>
    <name type="synonym">Acarus ricinus</name>
    <dbReference type="NCBI Taxonomy" id="34613"/>
    <lineage>
        <taxon>Eukaryota</taxon>
        <taxon>Metazoa</taxon>
        <taxon>Ecdysozoa</taxon>
        <taxon>Arthropoda</taxon>
        <taxon>Chelicerata</taxon>
        <taxon>Arachnida</taxon>
        <taxon>Acari</taxon>
        <taxon>Parasitiformes</taxon>
        <taxon>Ixodida</taxon>
        <taxon>Ixodoidea</taxon>
        <taxon>Ixodidae</taxon>
        <taxon>Ixodinae</taxon>
        <taxon>Ixodes</taxon>
    </lineage>
</organism>
<keyword evidence="1" id="KW-1133">Transmembrane helix</keyword>
<protein>
    <submittedName>
        <fullName evidence="2">Uncharacterized protein</fullName>
    </submittedName>
</protein>
<keyword evidence="1" id="KW-0472">Membrane</keyword>
<dbReference type="EMBL" id="GIFC01006984">
    <property type="protein sequence ID" value="MXU89067.1"/>
    <property type="molecule type" value="Transcribed_RNA"/>
</dbReference>
<dbReference type="AlphaFoldDB" id="A0A6B0UGF4"/>
<proteinExistence type="predicted"/>
<reference evidence="2" key="1">
    <citation type="submission" date="2019-12" db="EMBL/GenBank/DDBJ databases">
        <title>An insight into the sialome of adult female Ixodes ricinus ticks feeding for 6 days.</title>
        <authorList>
            <person name="Perner J."/>
            <person name="Ribeiro J.M.C."/>
        </authorList>
    </citation>
    <scope>NUCLEOTIDE SEQUENCE</scope>
    <source>
        <strain evidence="2">Semi-engorged</strain>
        <tissue evidence="2">Salivary glands</tissue>
    </source>
</reference>
<feature type="transmembrane region" description="Helical" evidence="1">
    <location>
        <begin position="55"/>
        <end position="76"/>
    </location>
</feature>
<keyword evidence="1" id="KW-0812">Transmembrane</keyword>
<sequence>MAQGGRDKGTKKHRRSACPVCLFVFLSRLFCAIFNMNVPYQLAQQTKLLRQEAPVLSSVFLRCPRLFALLGLLFSISDMYAKARRNKTCTIIYFFCVCLKHVASH</sequence>